<feature type="region of interest" description="Disordered" evidence="1">
    <location>
        <begin position="35"/>
        <end position="77"/>
    </location>
</feature>
<proteinExistence type="predicted"/>
<comment type="caution">
    <text evidence="2">The sequence shown here is derived from an EMBL/GenBank/DDBJ whole genome shotgun (WGS) entry which is preliminary data.</text>
</comment>
<keyword evidence="3" id="KW-1185">Reference proteome</keyword>
<organism evidence="2 3">
    <name type="scientific">Ophiocordyceps australis</name>
    <dbReference type="NCBI Taxonomy" id="1399860"/>
    <lineage>
        <taxon>Eukaryota</taxon>
        <taxon>Fungi</taxon>
        <taxon>Dikarya</taxon>
        <taxon>Ascomycota</taxon>
        <taxon>Pezizomycotina</taxon>
        <taxon>Sordariomycetes</taxon>
        <taxon>Hypocreomycetidae</taxon>
        <taxon>Hypocreales</taxon>
        <taxon>Ophiocordycipitaceae</taxon>
        <taxon>Ophiocordyceps</taxon>
    </lineage>
</organism>
<feature type="compositionally biased region" description="Basic and acidic residues" evidence="1">
    <location>
        <begin position="142"/>
        <end position="158"/>
    </location>
</feature>
<evidence type="ECO:0000256" key="1">
    <source>
        <dbReference type="SAM" id="MobiDB-lite"/>
    </source>
</evidence>
<sequence>MGPDLEPSPFTSAHLSSGAQSRILIWRSEVASAHDASSVPPMESLSSCSASSSASSDPSSANPQSAQPAPHPSRRRHFSWRRLARRLSLRPLVGGASPSFYHFDDADLSPHVDPDCPHELVRTSMYRDLAPPNLDASPDDLDLGRSSDENQRPTIRQRQERLTRAARLLMQQHPQTTASAAP</sequence>
<gene>
    <name evidence="2" type="ORF">CDD82_2387</name>
</gene>
<dbReference type="Proteomes" id="UP000224854">
    <property type="component" value="Unassembled WGS sequence"/>
</dbReference>
<feature type="region of interest" description="Disordered" evidence="1">
    <location>
        <begin position="129"/>
        <end position="158"/>
    </location>
</feature>
<reference evidence="2 3" key="1">
    <citation type="submission" date="2017-06" db="EMBL/GenBank/DDBJ databases">
        <title>Ant-infecting Ophiocordyceps genomes reveal a high diversity of potential behavioral manipulation genes and a possible major role for enterotoxins.</title>
        <authorList>
            <person name="De Bekker C."/>
            <person name="Evans H.C."/>
            <person name="Brachmann A."/>
            <person name="Hughes D.P."/>
        </authorList>
    </citation>
    <scope>NUCLEOTIDE SEQUENCE [LARGE SCALE GENOMIC DNA]</scope>
    <source>
        <strain evidence="2 3">1348a</strain>
    </source>
</reference>
<name>A0A2C5X7L6_9HYPO</name>
<protein>
    <submittedName>
        <fullName evidence="2">Uncharacterized protein</fullName>
    </submittedName>
</protein>
<evidence type="ECO:0000313" key="2">
    <source>
        <dbReference type="EMBL" id="PHH59879.1"/>
    </source>
</evidence>
<feature type="compositionally biased region" description="Low complexity" evidence="1">
    <location>
        <begin position="40"/>
        <end position="68"/>
    </location>
</feature>
<dbReference type="OrthoDB" id="4927788at2759"/>
<dbReference type="EMBL" id="NJEU01001855">
    <property type="protein sequence ID" value="PHH59879.1"/>
    <property type="molecule type" value="Genomic_DNA"/>
</dbReference>
<dbReference type="AlphaFoldDB" id="A0A2C5X7L6"/>
<accession>A0A2C5X7L6</accession>
<evidence type="ECO:0000313" key="3">
    <source>
        <dbReference type="Proteomes" id="UP000224854"/>
    </source>
</evidence>